<proteinExistence type="predicted"/>
<protein>
    <submittedName>
        <fullName evidence="2">NR LBD domain-containing protein</fullName>
    </submittedName>
</protein>
<dbReference type="WBParaSite" id="Csp11.Scaffold628.g7179.t1">
    <property type="protein sequence ID" value="Csp11.Scaffold628.g7179.t1"/>
    <property type="gene ID" value="Csp11.Scaffold628.g7179"/>
</dbReference>
<reference evidence="2" key="1">
    <citation type="submission" date="2016-11" db="UniProtKB">
        <authorList>
            <consortium name="WormBaseParasite"/>
        </authorList>
    </citation>
    <scope>IDENTIFICATION</scope>
</reference>
<evidence type="ECO:0000313" key="2">
    <source>
        <dbReference type="WBParaSite" id="Csp11.Scaffold628.g7179.t1"/>
    </source>
</evidence>
<dbReference type="Proteomes" id="UP000095282">
    <property type="component" value="Unplaced"/>
</dbReference>
<keyword evidence="1" id="KW-1185">Reference proteome</keyword>
<dbReference type="AlphaFoldDB" id="A0A1I7TLS2"/>
<accession>A0A1I7TLS2</accession>
<name>A0A1I7TLS2_9PELO</name>
<sequence>MDAQQNQNNQPPAAPVNIILTPVELQTALAVHNIHISVLSAALILHLRNEQRLMMQGDLMIDADWNKENEPPFDE</sequence>
<evidence type="ECO:0000313" key="1">
    <source>
        <dbReference type="Proteomes" id="UP000095282"/>
    </source>
</evidence>
<organism evidence="1 2">
    <name type="scientific">Caenorhabditis tropicalis</name>
    <dbReference type="NCBI Taxonomy" id="1561998"/>
    <lineage>
        <taxon>Eukaryota</taxon>
        <taxon>Metazoa</taxon>
        <taxon>Ecdysozoa</taxon>
        <taxon>Nematoda</taxon>
        <taxon>Chromadorea</taxon>
        <taxon>Rhabditida</taxon>
        <taxon>Rhabditina</taxon>
        <taxon>Rhabditomorpha</taxon>
        <taxon>Rhabditoidea</taxon>
        <taxon>Rhabditidae</taxon>
        <taxon>Peloderinae</taxon>
        <taxon>Caenorhabditis</taxon>
    </lineage>
</organism>